<evidence type="ECO:0000313" key="4">
    <source>
        <dbReference type="EMBL" id="GAX16928.1"/>
    </source>
</evidence>
<dbReference type="EMBL" id="BDSP01000111">
    <property type="protein sequence ID" value="GAX16928.1"/>
    <property type="molecule type" value="Genomic_DNA"/>
</dbReference>
<gene>
    <name evidence="4" type="ORF">FisN_5Hh305</name>
</gene>
<feature type="signal peptide" evidence="2">
    <location>
        <begin position="1"/>
        <end position="18"/>
    </location>
</feature>
<dbReference type="AlphaFoldDB" id="A0A1Z5JT25"/>
<keyword evidence="2" id="KW-0732">Signal</keyword>
<evidence type="ECO:0000259" key="3">
    <source>
        <dbReference type="SMART" id="SM00902"/>
    </source>
</evidence>
<dbReference type="SMART" id="SM00902">
    <property type="entry name" value="Fe_hyd_SSU"/>
    <property type="match status" value="1"/>
</dbReference>
<dbReference type="InterPro" id="IPR003149">
    <property type="entry name" value="Fe_hydrogenase_ssu"/>
</dbReference>
<dbReference type="OrthoDB" id="10249365at2759"/>
<dbReference type="Gene3D" id="3.40.950.10">
    <property type="entry name" value="Fe-only Hydrogenase (Larger Subunit), Chain L, domain 3"/>
    <property type="match status" value="1"/>
</dbReference>
<evidence type="ECO:0000313" key="5">
    <source>
        <dbReference type="Proteomes" id="UP000198406"/>
    </source>
</evidence>
<dbReference type="InterPro" id="IPR050340">
    <property type="entry name" value="Cytosolic_Fe-S_CAF"/>
</dbReference>
<dbReference type="Gene3D" id="4.10.260.20">
    <property type="entry name" value="Iron hydrogenase, small subunit"/>
    <property type="match status" value="1"/>
</dbReference>
<sequence length="447" mass="49620">MKSLLITVLLAFISRALPFSIPSRRIQTALKSTTAENPMETTEKMTPEAIEFQNRLADKKDALFIAQTAPSVRVALPEEFGLEPGSLPSGIMVSALKELGFDKVIDTNTMADLTICEEATELLNRVLLRIERNGQNETQYPPENDAPLPLFTSCCPGWMFGLQKMAPDLAPYVSSCKSPHMMLGALVKEYSKEWYGRDDPRDIYLVSIMPCVKKRPESDEKVFQHGDVRDIDNVLTTRDVGQLVRMRNIDPTNLEPKEFDSMFQSEEDMNSLGSGAGQLFGTTGGVMEAAVRTVYAWLTGKQLPRLELTEVRGLEAVKEATVSLLDKETGKGLDAEIRVAVVNGLGNAKKLIQALKNGEVQYDFIEVMACLGGCIGGGGQPRSKDKDILQRRQEVIYKLDRKLPIRQSHENPTVKHLYEKYLGEIGGEKAHHLLHVKPIYGGGDEKP</sequence>
<dbReference type="InterPro" id="IPR004108">
    <property type="entry name" value="Fe_hydrogenase_lsu_C"/>
</dbReference>
<dbReference type="Proteomes" id="UP000198406">
    <property type="component" value="Unassembled WGS sequence"/>
</dbReference>
<dbReference type="PANTHER" id="PTHR11615">
    <property type="entry name" value="NITRATE, FORMATE, IRON DEHYDROGENASE"/>
    <property type="match status" value="1"/>
</dbReference>
<proteinExistence type="inferred from homology"/>
<reference evidence="4 5" key="1">
    <citation type="journal article" date="2015" name="Plant Cell">
        <title>Oil accumulation by the oleaginous diatom Fistulifera solaris as revealed by the genome and transcriptome.</title>
        <authorList>
            <person name="Tanaka T."/>
            <person name="Maeda Y."/>
            <person name="Veluchamy A."/>
            <person name="Tanaka M."/>
            <person name="Abida H."/>
            <person name="Marechal E."/>
            <person name="Bowler C."/>
            <person name="Muto M."/>
            <person name="Sunaga Y."/>
            <person name="Tanaka M."/>
            <person name="Yoshino T."/>
            <person name="Taniguchi T."/>
            <person name="Fukuda Y."/>
            <person name="Nemoto M."/>
            <person name="Matsumoto M."/>
            <person name="Wong P.S."/>
            <person name="Aburatani S."/>
            <person name="Fujibuchi W."/>
        </authorList>
    </citation>
    <scope>NUCLEOTIDE SEQUENCE [LARGE SCALE GENOMIC DNA]</scope>
    <source>
        <strain evidence="4 5">JPCC DA0580</strain>
    </source>
</reference>
<organism evidence="4 5">
    <name type="scientific">Fistulifera solaris</name>
    <name type="common">Oleaginous diatom</name>
    <dbReference type="NCBI Taxonomy" id="1519565"/>
    <lineage>
        <taxon>Eukaryota</taxon>
        <taxon>Sar</taxon>
        <taxon>Stramenopiles</taxon>
        <taxon>Ochrophyta</taxon>
        <taxon>Bacillariophyta</taxon>
        <taxon>Bacillariophyceae</taxon>
        <taxon>Bacillariophycidae</taxon>
        <taxon>Naviculales</taxon>
        <taxon>Naviculaceae</taxon>
        <taxon>Fistulifera</taxon>
    </lineage>
</organism>
<feature type="chain" id="PRO_5013097282" description="Iron hydrogenase small subunit domain-containing protein" evidence="2">
    <location>
        <begin position="19"/>
        <end position="447"/>
    </location>
</feature>
<dbReference type="Pfam" id="PF02256">
    <property type="entry name" value="Fe_hyd_SSU"/>
    <property type="match status" value="1"/>
</dbReference>
<dbReference type="InterPro" id="IPR036991">
    <property type="entry name" value="Fe_hydrogenase_ssu_sf"/>
</dbReference>
<evidence type="ECO:0000256" key="1">
    <source>
        <dbReference type="ARBA" id="ARBA00006596"/>
    </source>
</evidence>
<dbReference type="InParanoid" id="A0A1Z5JT25"/>
<dbReference type="Gene3D" id="3.40.50.1780">
    <property type="match status" value="1"/>
</dbReference>
<accession>A0A1Z5JT25</accession>
<protein>
    <recommendedName>
        <fullName evidence="3">Iron hydrogenase small subunit domain-containing protein</fullName>
    </recommendedName>
</protein>
<feature type="domain" description="Iron hydrogenase small subunit" evidence="3">
    <location>
        <begin position="383"/>
        <end position="442"/>
    </location>
</feature>
<comment type="similarity">
    <text evidence="1">Belongs to the NARF family.</text>
</comment>
<dbReference type="InterPro" id="IPR009016">
    <property type="entry name" value="Fe_hydrogenase"/>
</dbReference>
<dbReference type="Pfam" id="PF02906">
    <property type="entry name" value="Fe_hyd_lg_C"/>
    <property type="match status" value="1"/>
</dbReference>
<name>A0A1Z5JT25_FISSO</name>
<dbReference type="SUPFAM" id="SSF53920">
    <property type="entry name" value="Fe-only hydrogenase"/>
    <property type="match status" value="1"/>
</dbReference>
<comment type="caution">
    <text evidence="4">The sequence shown here is derived from an EMBL/GenBank/DDBJ whole genome shotgun (WGS) entry which is preliminary data.</text>
</comment>
<keyword evidence="5" id="KW-1185">Reference proteome</keyword>
<evidence type="ECO:0000256" key="2">
    <source>
        <dbReference type="SAM" id="SignalP"/>
    </source>
</evidence>